<reference evidence="3 4" key="1">
    <citation type="submission" date="2023-09" db="EMBL/GenBank/DDBJ databases">
        <authorList>
            <person name="Wang M."/>
        </authorList>
    </citation>
    <scope>NUCLEOTIDE SEQUENCE [LARGE SCALE GENOMIC DNA]</scope>
    <source>
        <strain evidence="3">GT-2023</strain>
        <tissue evidence="3">Liver</tissue>
    </source>
</reference>
<dbReference type="Proteomes" id="UP001558613">
    <property type="component" value="Unassembled WGS sequence"/>
</dbReference>
<sequence length="183" mass="20167">MDIIDPPSIQKVVVEHIVQTSDTAPLQHTSFSLRSFFGKVPRPVNEPDFDTWRASVDLLLTDPSISDLHRTRKILDSLLPPAADIVRHVSPTSLPATNLELLESVYGSFEDGDELLARFMSTLQNNELNTKGTTCLSPPACASGSTDKVKSKGDNGHPWRVPRPSGKKEDANEPVRTRAEQQL</sequence>
<accession>A0ABR3NTG9</accession>
<evidence type="ECO:0000313" key="4">
    <source>
        <dbReference type="Proteomes" id="UP001558613"/>
    </source>
</evidence>
<feature type="region of interest" description="Disordered" evidence="1">
    <location>
        <begin position="129"/>
        <end position="183"/>
    </location>
</feature>
<evidence type="ECO:0000259" key="2">
    <source>
        <dbReference type="Pfam" id="PF14893"/>
    </source>
</evidence>
<dbReference type="PANTHER" id="PTHR23095:SF53">
    <property type="entry name" value="ZINC FINGER CCHC DOMAIN-CONTAINING PROTEIN 12-LIKE"/>
    <property type="match status" value="1"/>
</dbReference>
<organism evidence="3 4">
    <name type="scientific">Cirrhinus molitorella</name>
    <name type="common">mud carp</name>
    <dbReference type="NCBI Taxonomy" id="172907"/>
    <lineage>
        <taxon>Eukaryota</taxon>
        <taxon>Metazoa</taxon>
        <taxon>Chordata</taxon>
        <taxon>Craniata</taxon>
        <taxon>Vertebrata</taxon>
        <taxon>Euteleostomi</taxon>
        <taxon>Actinopterygii</taxon>
        <taxon>Neopterygii</taxon>
        <taxon>Teleostei</taxon>
        <taxon>Ostariophysi</taxon>
        <taxon>Cypriniformes</taxon>
        <taxon>Cyprinidae</taxon>
        <taxon>Labeoninae</taxon>
        <taxon>Labeonini</taxon>
        <taxon>Cirrhinus</taxon>
    </lineage>
</organism>
<keyword evidence="4" id="KW-1185">Reference proteome</keyword>
<dbReference type="InterPro" id="IPR048270">
    <property type="entry name" value="PNMA_C"/>
</dbReference>
<protein>
    <recommendedName>
        <fullName evidence="2">Paraneoplastic antigen Ma-like C-terminal domain-containing protein</fullName>
    </recommendedName>
</protein>
<proteinExistence type="predicted"/>
<evidence type="ECO:0000256" key="1">
    <source>
        <dbReference type="SAM" id="MobiDB-lite"/>
    </source>
</evidence>
<feature type="domain" description="Paraneoplastic antigen Ma-like C-terminal" evidence="2">
    <location>
        <begin position="37"/>
        <end position="127"/>
    </location>
</feature>
<dbReference type="InterPro" id="IPR026523">
    <property type="entry name" value="PNMA"/>
</dbReference>
<dbReference type="Pfam" id="PF14893">
    <property type="entry name" value="PNMA"/>
    <property type="match status" value="1"/>
</dbReference>
<gene>
    <name evidence="3" type="ORF">QQF64_014583</name>
</gene>
<feature type="compositionally biased region" description="Basic and acidic residues" evidence="1">
    <location>
        <begin position="147"/>
        <end position="157"/>
    </location>
</feature>
<feature type="compositionally biased region" description="Basic and acidic residues" evidence="1">
    <location>
        <begin position="166"/>
        <end position="183"/>
    </location>
</feature>
<dbReference type="PANTHER" id="PTHR23095">
    <property type="entry name" value="PARANEOPLASTIC ANTIGEN"/>
    <property type="match status" value="1"/>
</dbReference>
<evidence type="ECO:0000313" key="3">
    <source>
        <dbReference type="EMBL" id="KAL1279983.1"/>
    </source>
</evidence>
<name>A0ABR3NTG9_9TELE</name>
<comment type="caution">
    <text evidence="3">The sequence shown here is derived from an EMBL/GenBank/DDBJ whole genome shotgun (WGS) entry which is preliminary data.</text>
</comment>
<dbReference type="EMBL" id="JAYMGO010000002">
    <property type="protein sequence ID" value="KAL1279983.1"/>
    <property type="molecule type" value="Genomic_DNA"/>
</dbReference>